<keyword evidence="6 9" id="KW-0822">Tryptophan biosynthesis</keyword>
<dbReference type="SUPFAM" id="SSF51366">
    <property type="entry name" value="Ribulose-phoshate binding barrel"/>
    <property type="match status" value="1"/>
</dbReference>
<keyword evidence="12" id="KW-1185">Reference proteome</keyword>
<evidence type="ECO:0000256" key="9">
    <source>
        <dbReference type="HAMAP-Rule" id="MF_00134"/>
    </source>
</evidence>
<keyword evidence="4 9" id="KW-0028">Amino-acid biosynthesis</keyword>
<evidence type="ECO:0000256" key="6">
    <source>
        <dbReference type="ARBA" id="ARBA00022822"/>
    </source>
</evidence>
<dbReference type="UniPathway" id="UPA00035">
    <property type="reaction ID" value="UER00043"/>
</dbReference>
<dbReference type="Pfam" id="PF00218">
    <property type="entry name" value="IGPS"/>
    <property type="match status" value="1"/>
</dbReference>
<evidence type="ECO:0000256" key="7">
    <source>
        <dbReference type="ARBA" id="ARBA00023141"/>
    </source>
</evidence>
<evidence type="ECO:0000256" key="3">
    <source>
        <dbReference type="ARBA" id="ARBA00008737"/>
    </source>
</evidence>
<evidence type="ECO:0000313" key="12">
    <source>
        <dbReference type="Proteomes" id="UP000076567"/>
    </source>
</evidence>
<dbReference type="RefSeq" id="WP_066241844.1">
    <property type="nucleotide sequence ID" value="NZ_LRFC01000023.1"/>
</dbReference>
<dbReference type="CDD" id="cd00331">
    <property type="entry name" value="IGPS"/>
    <property type="match status" value="1"/>
</dbReference>
<dbReference type="OrthoDB" id="9804217at2"/>
<evidence type="ECO:0000256" key="8">
    <source>
        <dbReference type="ARBA" id="ARBA00023239"/>
    </source>
</evidence>
<protein>
    <recommendedName>
        <fullName evidence="9">Indole-3-glycerol phosphate synthase</fullName>
        <shortName evidence="9">IGPS</shortName>
        <ecNumber evidence="9">4.1.1.48</ecNumber>
    </recommendedName>
</protein>
<dbReference type="InterPro" id="IPR013798">
    <property type="entry name" value="Indole-3-glycerol_P_synth_dom"/>
</dbReference>
<dbReference type="Gene3D" id="3.20.20.70">
    <property type="entry name" value="Aldolase class I"/>
    <property type="match status" value="1"/>
</dbReference>
<comment type="pathway">
    <text evidence="2 9">Amino-acid biosynthesis; L-tryptophan biosynthesis; L-tryptophan from chorismate: step 4/5.</text>
</comment>
<gene>
    <name evidence="9" type="primary">trpC</name>
    <name evidence="11" type="ORF">AWM68_07685</name>
</gene>
<evidence type="ECO:0000259" key="10">
    <source>
        <dbReference type="Pfam" id="PF00218"/>
    </source>
</evidence>
<dbReference type="GO" id="GO:0004640">
    <property type="term" value="F:phosphoribosylanthranilate isomerase activity"/>
    <property type="evidence" value="ECO:0007669"/>
    <property type="project" value="TreeGrafter"/>
</dbReference>
<keyword evidence="5 9" id="KW-0210">Decarboxylase</keyword>
<evidence type="ECO:0000256" key="5">
    <source>
        <dbReference type="ARBA" id="ARBA00022793"/>
    </source>
</evidence>
<feature type="domain" description="Indole-3-glycerol phosphate synthase" evidence="10">
    <location>
        <begin position="2"/>
        <end position="252"/>
    </location>
</feature>
<evidence type="ECO:0000256" key="1">
    <source>
        <dbReference type="ARBA" id="ARBA00001633"/>
    </source>
</evidence>
<comment type="similarity">
    <text evidence="3 9">Belongs to the TrpC family.</text>
</comment>
<dbReference type="PROSITE" id="PS00614">
    <property type="entry name" value="IGPS"/>
    <property type="match status" value="1"/>
</dbReference>
<keyword evidence="8 9" id="KW-0456">Lyase</keyword>
<dbReference type="PANTHER" id="PTHR22854:SF2">
    <property type="entry name" value="INDOLE-3-GLYCEROL-PHOSPHATE SYNTHASE"/>
    <property type="match status" value="1"/>
</dbReference>
<dbReference type="InterPro" id="IPR011060">
    <property type="entry name" value="RibuloseP-bd_barrel"/>
</dbReference>
<comment type="catalytic activity">
    <reaction evidence="1 9">
        <text>1-(2-carboxyphenylamino)-1-deoxy-D-ribulose 5-phosphate + H(+) = (1S,2R)-1-C-(indol-3-yl)glycerol 3-phosphate + CO2 + H2O</text>
        <dbReference type="Rhea" id="RHEA:23476"/>
        <dbReference type="ChEBI" id="CHEBI:15377"/>
        <dbReference type="ChEBI" id="CHEBI:15378"/>
        <dbReference type="ChEBI" id="CHEBI:16526"/>
        <dbReference type="ChEBI" id="CHEBI:58613"/>
        <dbReference type="ChEBI" id="CHEBI:58866"/>
        <dbReference type="EC" id="4.1.1.48"/>
    </reaction>
</comment>
<evidence type="ECO:0000256" key="4">
    <source>
        <dbReference type="ARBA" id="ARBA00022605"/>
    </source>
</evidence>
<dbReference type="NCBIfam" id="NF001377">
    <property type="entry name" value="PRK00278.2-4"/>
    <property type="match status" value="1"/>
</dbReference>
<dbReference type="FunFam" id="3.20.20.70:FF:000024">
    <property type="entry name" value="Indole-3-glycerol phosphate synthase"/>
    <property type="match status" value="1"/>
</dbReference>
<dbReference type="InterPro" id="IPR013785">
    <property type="entry name" value="Aldolase_TIM"/>
</dbReference>
<organism evidence="11 12">
    <name type="scientific">Fictibacillus phosphorivorans</name>
    <dbReference type="NCBI Taxonomy" id="1221500"/>
    <lineage>
        <taxon>Bacteria</taxon>
        <taxon>Bacillati</taxon>
        <taxon>Bacillota</taxon>
        <taxon>Bacilli</taxon>
        <taxon>Bacillales</taxon>
        <taxon>Fictibacillaceae</taxon>
        <taxon>Fictibacillus</taxon>
    </lineage>
</organism>
<keyword evidence="7 9" id="KW-0057">Aromatic amino acid biosynthesis</keyword>
<dbReference type="InterPro" id="IPR001468">
    <property type="entry name" value="Indole-3-GlycerolPSynthase_CS"/>
</dbReference>
<evidence type="ECO:0000313" key="11">
    <source>
        <dbReference type="EMBL" id="KZE66243.1"/>
    </source>
</evidence>
<comment type="caution">
    <text evidence="11">The sequence shown here is derived from an EMBL/GenBank/DDBJ whole genome shotgun (WGS) entry which is preliminary data.</text>
</comment>
<proteinExistence type="inferred from homology"/>
<evidence type="ECO:0000256" key="2">
    <source>
        <dbReference type="ARBA" id="ARBA00004696"/>
    </source>
</evidence>
<accession>A0A161RR88</accession>
<dbReference type="PANTHER" id="PTHR22854">
    <property type="entry name" value="TRYPTOPHAN BIOSYNTHESIS PROTEIN"/>
    <property type="match status" value="1"/>
</dbReference>
<dbReference type="InterPro" id="IPR045186">
    <property type="entry name" value="Indole-3-glycerol_P_synth"/>
</dbReference>
<name>A0A161RR88_9BACL</name>
<sequence>MLTKILEQKEREIAVLPSFSKGELDFRNKDHRPFASQIEKAVNKPALIAEVKKASPSKGVIKENFNPVEIAIQYEKAGASCLSVLTDSKFFQGDIQFLKEIRNHVSLPLLRKDFIIDEKQIIESVENGADAILLIAAFLTSSQLQNLHAFAEKCGLECLVEVHSIEEIQQVYDVCNPSMIGINNRDLKTFTTNIEHTFSLLSAIKKETLVISESGIKTSKEVRSLVDHNVNGMLIGETLMRADSIENKIRELYHDCSN</sequence>
<dbReference type="GO" id="GO:0000162">
    <property type="term" value="P:L-tryptophan biosynthetic process"/>
    <property type="evidence" value="ECO:0007669"/>
    <property type="project" value="UniProtKB-UniRule"/>
</dbReference>
<dbReference type="GO" id="GO:0004425">
    <property type="term" value="F:indole-3-glycerol-phosphate synthase activity"/>
    <property type="evidence" value="ECO:0007669"/>
    <property type="project" value="UniProtKB-UniRule"/>
</dbReference>
<dbReference type="Proteomes" id="UP000076567">
    <property type="component" value="Unassembled WGS sequence"/>
</dbReference>
<reference evidence="12" key="1">
    <citation type="submission" date="2016-01" db="EMBL/GenBank/DDBJ databases">
        <title>Draft genome of Chromobacterium sp. F49.</title>
        <authorList>
            <person name="Hong K.W."/>
        </authorList>
    </citation>
    <scope>NUCLEOTIDE SEQUENCE [LARGE SCALE GENOMIC DNA]</scope>
    <source>
        <strain evidence="12">P7IIIA</strain>
    </source>
</reference>
<dbReference type="AlphaFoldDB" id="A0A161RR88"/>
<dbReference type="EC" id="4.1.1.48" evidence="9"/>
<dbReference type="HAMAP" id="MF_00134_B">
    <property type="entry name" value="IGPS_B"/>
    <property type="match status" value="1"/>
</dbReference>
<dbReference type="EMBL" id="LRFC01000023">
    <property type="protein sequence ID" value="KZE66243.1"/>
    <property type="molecule type" value="Genomic_DNA"/>
</dbReference>